<keyword evidence="3 6" id="KW-0812">Transmembrane</keyword>
<reference evidence="9" key="1">
    <citation type="journal article" date="2019" name="Int. J. Syst. Evol. Microbiol.">
        <title>The Global Catalogue of Microorganisms (GCM) 10K type strain sequencing project: providing services to taxonomists for standard genome sequencing and annotation.</title>
        <authorList>
            <consortium name="The Broad Institute Genomics Platform"/>
            <consortium name="The Broad Institute Genome Sequencing Center for Infectious Disease"/>
            <person name="Wu L."/>
            <person name="Ma J."/>
        </authorList>
    </citation>
    <scope>NUCLEOTIDE SEQUENCE [LARGE SCALE GENOMIC DNA]</scope>
    <source>
        <strain evidence="9">CCUG 61889</strain>
    </source>
</reference>
<comment type="caution">
    <text evidence="8">The sequence shown here is derived from an EMBL/GenBank/DDBJ whole genome shotgun (WGS) entry which is preliminary data.</text>
</comment>
<gene>
    <name evidence="8" type="ORF">ACFOU2_24990</name>
</gene>
<dbReference type="Pfam" id="PF04024">
    <property type="entry name" value="PspC"/>
    <property type="match status" value="1"/>
</dbReference>
<dbReference type="Proteomes" id="UP001595752">
    <property type="component" value="Unassembled WGS sequence"/>
</dbReference>
<dbReference type="InterPro" id="IPR052027">
    <property type="entry name" value="PspC"/>
</dbReference>
<proteinExistence type="predicted"/>
<comment type="subcellular location">
    <subcellularLocation>
        <location evidence="1">Cell membrane</location>
        <topology evidence="1">Single-pass membrane protein</topology>
    </subcellularLocation>
</comment>
<evidence type="ECO:0000256" key="1">
    <source>
        <dbReference type="ARBA" id="ARBA00004162"/>
    </source>
</evidence>
<feature type="domain" description="Phage shock protein PspC N-terminal" evidence="7">
    <location>
        <begin position="2"/>
        <end position="60"/>
    </location>
</feature>
<evidence type="ECO:0000313" key="9">
    <source>
        <dbReference type="Proteomes" id="UP001595752"/>
    </source>
</evidence>
<evidence type="ECO:0000256" key="6">
    <source>
        <dbReference type="SAM" id="Phobius"/>
    </source>
</evidence>
<evidence type="ECO:0000256" key="3">
    <source>
        <dbReference type="ARBA" id="ARBA00022692"/>
    </source>
</evidence>
<dbReference type="EMBL" id="JBHRZT010000073">
    <property type="protein sequence ID" value="MFC3886573.1"/>
    <property type="molecule type" value="Genomic_DNA"/>
</dbReference>
<evidence type="ECO:0000256" key="4">
    <source>
        <dbReference type="ARBA" id="ARBA00022989"/>
    </source>
</evidence>
<keyword evidence="9" id="KW-1185">Reference proteome</keyword>
<keyword evidence="5 6" id="KW-0472">Membrane</keyword>
<dbReference type="PANTHER" id="PTHR33885:SF3">
    <property type="entry name" value="PHAGE SHOCK PROTEIN C"/>
    <property type="match status" value="1"/>
</dbReference>
<evidence type="ECO:0000259" key="7">
    <source>
        <dbReference type="Pfam" id="PF04024"/>
    </source>
</evidence>
<sequence>MKKLYRSRKNRKLAGVIGGLADYTGWDVTLLRILFALGVIIGYGSLALIYLIWIFVVPDEEGTTY</sequence>
<keyword evidence="4 6" id="KW-1133">Transmembrane helix</keyword>
<dbReference type="InterPro" id="IPR007168">
    <property type="entry name" value="Phageshock_PspC_N"/>
</dbReference>
<evidence type="ECO:0000256" key="2">
    <source>
        <dbReference type="ARBA" id="ARBA00022475"/>
    </source>
</evidence>
<evidence type="ECO:0000256" key="5">
    <source>
        <dbReference type="ARBA" id="ARBA00023136"/>
    </source>
</evidence>
<feature type="transmembrane region" description="Helical" evidence="6">
    <location>
        <begin position="33"/>
        <end position="56"/>
    </location>
</feature>
<protein>
    <submittedName>
        <fullName evidence="8">PspC domain-containing protein</fullName>
    </submittedName>
</protein>
<dbReference type="PANTHER" id="PTHR33885">
    <property type="entry name" value="PHAGE SHOCK PROTEIN C"/>
    <property type="match status" value="1"/>
</dbReference>
<organism evidence="8 9">
    <name type="scientific">Bacillus songklensis</name>
    <dbReference type="NCBI Taxonomy" id="1069116"/>
    <lineage>
        <taxon>Bacteria</taxon>
        <taxon>Bacillati</taxon>
        <taxon>Bacillota</taxon>
        <taxon>Bacilli</taxon>
        <taxon>Bacillales</taxon>
        <taxon>Bacillaceae</taxon>
        <taxon>Bacillus</taxon>
    </lineage>
</organism>
<keyword evidence="2" id="KW-1003">Cell membrane</keyword>
<evidence type="ECO:0000313" key="8">
    <source>
        <dbReference type="EMBL" id="MFC3886573.1"/>
    </source>
</evidence>
<dbReference type="RefSeq" id="WP_377918992.1">
    <property type="nucleotide sequence ID" value="NZ_JBHRZT010000073.1"/>
</dbReference>
<name>A0ABV8B889_9BACI</name>
<accession>A0ABV8B889</accession>